<dbReference type="PRINTS" id="PR00095">
    <property type="entry name" value="ANTSNTHASEI"/>
</dbReference>
<dbReference type="InterPro" id="IPR019996">
    <property type="entry name" value="Salicylate_synthase"/>
</dbReference>
<evidence type="ECO:0000256" key="1">
    <source>
        <dbReference type="ARBA" id="ARBA00001946"/>
    </source>
</evidence>
<dbReference type="EMBL" id="JBHSBH010000015">
    <property type="protein sequence ID" value="MFC3998905.1"/>
    <property type="molecule type" value="Genomic_DNA"/>
</dbReference>
<comment type="cofactor">
    <cofactor evidence="1">
        <name>Mg(2+)</name>
        <dbReference type="ChEBI" id="CHEBI:18420"/>
    </cofactor>
</comment>
<proteinExistence type="predicted"/>
<comment type="caution">
    <text evidence="6">The sequence shown here is derived from an EMBL/GenBank/DDBJ whole genome shotgun (WGS) entry which is preliminary data.</text>
</comment>
<dbReference type="RefSeq" id="WP_378537049.1">
    <property type="nucleotide sequence ID" value="NZ_JBHSBH010000015.1"/>
</dbReference>
<dbReference type="EC" id="4.2.99.21" evidence="6"/>
<reference evidence="7" key="1">
    <citation type="journal article" date="2019" name="Int. J. Syst. Evol. Microbiol.">
        <title>The Global Catalogue of Microorganisms (GCM) 10K type strain sequencing project: providing services to taxonomists for standard genome sequencing and annotation.</title>
        <authorList>
            <consortium name="The Broad Institute Genomics Platform"/>
            <consortium name="The Broad Institute Genome Sequencing Center for Infectious Disease"/>
            <person name="Wu L."/>
            <person name="Ma J."/>
        </authorList>
    </citation>
    <scope>NUCLEOTIDE SEQUENCE [LARGE SCALE GENOMIC DNA]</scope>
    <source>
        <strain evidence="7">TBRC 1826</strain>
    </source>
</reference>
<evidence type="ECO:0000313" key="7">
    <source>
        <dbReference type="Proteomes" id="UP001595847"/>
    </source>
</evidence>
<keyword evidence="7" id="KW-1185">Reference proteome</keyword>
<organism evidence="6 7">
    <name type="scientific">Nocardiopsis sediminis</name>
    <dbReference type="NCBI Taxonomy" id="1778267"/>
    <lineage>
        <taxon>Bacteria</taxon>
        <taxon>Bacillati</taxon>
        <taxon>Actinomycetota</taxon>
        <taxon>Actinomycetes</taxon>
        <taxon>Streptosporangiales</taxon>
        <taxon>Nocardiopsidaceae</taxon>
        <taxon>Nocardiopsis</taxon>
    </lineage>
</organism>
<dbReference type="PANTHER" id="PTHR11236:SF48">
    <property type="entry name" value="ISOCHORISMATE SYNTHASE MENF"/>
    <property type="match status" value="1"/>
</dbReference>
<evidence type="ECO:0000256" key="2">
    <source>
        <dbReference type="ARBA" id="ARBA00022723"/>
    </source>
</evidence>
<dbReference type="SUPFAM" id="SSF56322">
    <property type="entry name" value="ADC synthase"/>
    <property type="match status" value="1"/>
</dbReference>
<keyword evidence="2" id="KW-0479">Metal-binding</keyword>
<keyword evidence="4 6" id="KW-0456">Lyase</keyword>
<gene>
    <name evidence="6" type="ORF">ACFOVU_23490</name>
</gene>
<dbReference type="InterPro" id="IPR005801">
    <property type="entry name" value="ADC_synthase"/>
</dbReference>
<evidence type="ECO:0000256" key="4">
    <source>
        <dbReference type="ARBA" id="ARBA00023239"/>
    </source>
</evidence>
<evidence type="ECO:0000313" key="6">
    <source>
        <dbReference type="EMBL" id="MFC3998905.1"/>
    </source>
</evidence>
<dbReference type="Pfam" id="PF00425">
    <property type="entry name" value="Chorismate_bind"/>
    <property type="match status" value="1"/>
</dbReference>
<evidence type="ECO:0000259" key="5">
    <source>
        <dbReference type="Pfam" id="PF00425"/>
    </source>
</evidence>
<feature type="domain" description="Chorismate-utilising enzyme C-terminal" evidence="5">
    <location>
        <begin position="177"/>
        <end position="430"/>
    </location>
</feature>
<evidence type="ECO:0000256" key="3">
    <source>
        <dbReference type="ARBA" id="ARBA00022842"/>
    </source>
</evidence>
<dbReference type="NCBIfam" id="TIGR03494">
    <property type="entry name" value="salicyl_syn"/>
    <property type="match status" value="1"/>
</dbReference>
<accession>A0ABV8FRV3</accession>
<sequence length="454" mass="47659">MSAVRRYHELRIPGRFEPLALAGRLAGSGLFEGYVVYERGGDWWFAGDPLADVVLDGASVRSTVDGSTRVEPWAGPSLAQVGDALAGAGVQGWRAFGWAAFELAYAIAGQPLPAPGTPLLHLFVPRTEVRMGADELVVRTLDEHRLADVRELLRDPAGSPGAAAPTPVAVDAAAGHDAYRAAVASAVADIRSGRLGKVILSREVEVGFDADLAATYALGRANNTPSRSFLLDLGGWQAAGFSPETVAEVSPDGGVATLPLAGTRALGGDGAPDAARRADLLSDPKEVYEHAASVKLACEELEGLCAPGSVAVTEFMRVKERGSVQHLGSRIDGRLAAGRPALDAFAALFPAITASGIPKRAAYERIRALEERPRGLYAGAVLMVSADGALDSALVLRAIYRRGGRTWLRAGAGIVADSTPDREYEETCEKLGSIAPFVVRRAREAARAEPVAAR</sequence>
<keyword evidence="3" id="KW-0460">Magnesium</keyword>
<protein>
    <submittedName>
        <fullName evidence="6">Salicylate synthase</fullName>
        <ecNumber evidence="6">4.2.99.21</ecNumber>
    </submittedName>
</protein>
<dbReference type="GO" id="GO:0043904">
    <property type="term" value="F:isochorismate pyruvate lyase activity"/>
    <property type="evidence" value="ECO:0007669"/>
    <property type="project" value="UniProtKB-EC"/>
</dbReference>
<dbReference type="Proteomes" id="UP001595847">
    <property type="component" value="Unassembled WGS sequence"/>
</dbReference>
<dbReference type="InterPro" id="IPR015890">
    <property type="entry name" value="Chorismate_C"/>
</dbReference>
<name>A0ABV8FRV3_9ACTN</name>
<dbReference type="PANTHER" id="PTHR11236">
    <property type="entry name" value="AMINOBENZOATE/ANTHRANILATE SYNTHASE"/>
    <property type="match status" value="1"/>
</dbReference>
<dbReference type="InterPro" id="IPR019999">
    <property type="entry name" value="Anth_synth_I-like"/>
</dbReference>
<dbReference type="Gene3D" id="3.60.120.10">
    <property type="entry name" value="Anthranilate synthase"/>
    <property type="match status" value="1"/>
</dbReference>